<dbReference type="PANTHER" id="PTHR31447:SF0">
    <property type="entry name" value="HYDROXYPROLINE-RICH GLYCOPROTEIN FAMILY PROTEIN"/>
    <property type="match status" value="1"/>
</dbReference>
<gene>
    <name evidence="3" type="ORF">ZIOFF_041392</name>
</gene>
<protein>
    <submittedName>
        <fullName evidence="3">Uncharacterized protein</fullName>
    </submittedName>
</protein>
<dbReference type="InterPro" id="IPR037151">
    <property type="entry name" value="AlkB-like_sf"/>
</dbReference>
<dbReference type="InterPro" id="IPR044842">
    <property type="entry name" value="ALKBH9B/ALKBH10B-like"/>
</dbReference>
<evidence type="ECO:0000313" key="3">
    <source>
        <dbReference type="EMBL" id="KAG6501511.1"/>
    </source>
</evidence>
<comment type="caution">
    <text evidence="3">The sequence shown here is derived from an EMBL/GenBank/DDBJ whole genome shotgun (WGS) entry which is preliminary data.</text>
</comment>
<dbReference type="Proteomes" id="UP000734854">
    <property type="component" value="Unassembled WGS sequence"/>
</dbReference>
<proteinExistence type="inferred from homology"/>
<dbReference type="GO" id="GO:0032451">
    <property type="term" value="F:demethylase activity"/>
    <property type="evidence" value="ECO:0007669"/>
    <property type="project" value="InterPro"/>
</dbReference>
<evidence type="ECO:0000313" key="4">
    <source>
        <dbReference type="Proteomes" id="UP000734854"/>
    </source>
</evidence>
<dbReference type="EMBL" id="JACMSC010000011">
    <property type="protein sequence ID" value="KAG6501511.1"/>
    <property type="molecule type" value="Genomic_DNA"/>
</dbReference>
<sequence length="886" mass="96903">MQKIREAAKDASLATGASPTTREDFAGFGMPSPSPAYPHDASLTPVSVQSKSAEQKTRSAVQSRQSRYNGLTVNSTKHRWSRRTEWYPKATAGNLSSRSCTTEKGNEEESFCLLLLCYLRNLLPEVAASLYGSSRPKDIINDHYSTPAFHLAVLIVPLGQIFAPTGERGWISGYAAELEALVMAAVSGNAVVVPVDPLQFPVGGGGGGGGGGNEAPRQWFMDERDGFISWMRGEFAAANAIVDLLLNHLRVTGEPGEYDHVAGCIHQRRFHWTNILHMQQYFPVVDVGYALQQVEWRKHQQTPLRYSYGPKEKDGRKSGFGHRYGHRFSGVRESHACPASCTVVSEVGNLEKNDDPIEDIKQNDVQMSSVKDSLPLSEKDGEFFSLSDICTYLGNCNPHSSEDNSCLKDGKNEFGTSDNKSEDGCVHGNQDSDCGDKTIMTSDQYGTLKEISTPKEFLARETSDGMMVNVVEGLKLYENFLDSREVTELVSLANEMRAAGHRGELPGQTLVTLKRPMKGHGREMIQLGVLINEEPIEENTILTSGERKIEAIPSMLDGIFDCLVQLQVLPVKPDFCLIDFFHEGDYSLPHTLPSWYGRPLCNLFLTDCDIVYGRTMGSDHRGDYNGSLKLNITPGYASHYCHHKILTFSIYSRSLLVMHGKSADLAKRAIPSLTKARILLTFGKFRPKKTLPSDGYISSSSSFSRYPLSRKQYGVIPANGLVQAQPAPQNISPPNGVQQLFVAGPVVAAPVLPYPLPTSIPNANSGWTMAAPPRHPTAPRLPVPGTGVFIPPGSVHFPQTQQLPGASISAEVTYVPNDLAFSGKNCTENLSFINDTSCKTSPKIATGVTEPDPECNGCLTIGNAAANPEQRNAVDEKLDSFREVAR</sequence>
<feature type="compositionally biased region" description="Polar residues" evidence="2">
    <location>
        <begin position="44"/>
        <end position="75"/>
    </location>
</feature>
<dbReference type="PANTHER" id="PTHR31447">
    <property type="entry name" value="HYDROXYPROLINE-RICH GLYCOPROTEIN FAMILY PROTEIN-RELATED"/>
    <property type="match status" value="1"/>
</dbReference>
<dbReference type="Gene3D" id="2.60.120.590">
    <property type="entry name" value="Alpha-ketoglutarate-dependent dioxygenase AlkB-like"/>
    <property type="match status" value="1"/>
</dbReference>
<name>A0A8J5G850_ZINOF</name>
<dbReference type="GO" id="GO:0006402">
    <property type="term" value="P:mRNA catabolic process"/>
    <property type="evidence" value="ECO:0007669"/>
    <property type="project" value="InterPro"/>
</dbReference>
<dbReference type="GO" id="GO:0003729">
    <property type="term" value="F:mRNA binding"/>
    <property type="evidence" value="ECO:0007669"/>
    <property type="project" value="InterPro"/>
</dbReference>
<dbReference type="SUPFAM" id="SSF51197">
    <property type="entry name" value="Clavaminate synthase-like"/>
    <property type="match status" value="1"/>
</dbReference>
<accession>A0A8J5G850</accession>
<organism evidence="3 4">
    <name type="scientific">Zingiber officinale</name>
    <name type="common">Ginger</name>
    <name type="synonym">Amomum zingiber</name>
    <dbReference type="NCBI Taxonomy" id="94328"/>
    <lineage>
        <taxon>Eukaryota</taxon>
        <taxon>Viridiplantae</taxon>
        <taxon>Streptophyta</taxon>
        <taxon>Embryophyta</taxon>
        <taxon>Tracheophyta</taxon>
        <taxon>Spermatophyta</taxon>
        <taxon>Magnoliopsida</taxon>
        <taxon>Liliopsida</taxon>
        <taxon>Zingiberales</taxon>
        <taxon>Zingiberaceae</taxon>
        <taxon>Zingiber</taxon>
    </lineage>
</organism>
<evidence type="ECO:0000256" key="1">
    <source>
        <dbReference type="ARBA" id="ARBA00007879"/>
    </source>
</evidence>
<comment type="similarity">
    <text evidence="1">Belongs to the alkB family.</text>
</comment>
<feature type="region of interest" description="Disordered" evidence="2">
    <location>
        <begin position="1"/>
        <end position="75"/>
    </location>
</feature>
<evidence type="ECO:0000256" key="2">
    <source>
        <dbReference type="SAM" id="MobiDB-lite"/>
    </source>
</evidence>
<reference evidence="3 4" key="1">
    <citation type="submission" date="2020-08" db="EMBL/GenBank/DDBJ databases">
        <title>Plant Genome Project.</title>
        <authorList>
            <person name="Zhang R.-G."/>
        </authorList>
    </citation>
    <scope>NUCLEOTIDE SEQUENCE [LARGE SCALE GENOMIC DNA]</scope>
    <source>
        <tissue evidence="3">Rhizome</tissue>
    </source>
</reference>
<dbReference type="AlphaFoldDB" id="A0A8J5G850"/>
<keyword evidence="4" id="KW-1185">Reference proteome</keyword>